<evidence type="ECO:0000256" key="1">
    <source>
        <dbReference type="SAM" id="MobiDB-lite"/>
    </source>
</evidence>
<feature type="compositionally biased region" description="Low complexity" evidence="1">
    <location>
        <begin position="45"/>
        <end position="74"/>
    </location>
</feature>
<evidence type="ECO:0000313" key="2">
    <source>
        <dbReference type="EMBL" id="VGO18412.1"/>
    </source>
</evidence>
<proteinExistence type="predicted"/>
<keyword evidence="3" id="KW-1185">Reference proteome</keyword>
<evidence type="ECO:0000313" key="3">
    <source>
        <dbReference type="Proteomes" id="UP000346198"/>
    </source>
</evidence>
<dbReference type="EMBL" id="CAAHFH010000001">
    <property type="protein sequence ID" value="VGO18412.1"/>
    <property type="molecule type" value="Genomic_DNA"/>
</dbReference>
<protein>
    <submittedName>
        <fullName evidence="2">Uncharacterized protein</fullName>
    </submittedName>
</protein>
<reference evidence="2 3" key="1">
    <citation type="submission" date="2019-04" db="EMBL/GenBank/DDBJ databases">
        <authorList>
            <person name="Van Vliet M D."/>
        </authorList>
    </citation>
    <scope>NUCLEOTIDE SEQUENCE [LARGE SCALE GENOMIC DNA]</scope>
    <source>
        <strain evidence="2 3">F21</strain>
    </source>
</reference>
<dbReference type="AlphaFoldDB" id="A0A6C2UDX5"/>
<accession>A0A6C2UDX5</accession>
<name>A0A6C2UDX5_9BACT</name>
<dbReference type="Proteomes" id="UP000346198">
    <property type="component" value="Unassembled WGS sequence"/>
</dbReference>
<sequence length="181" mass="19167">MGGKLHDLAECAGLTALSNTPAKQHAAKTAVTQSESEPAQDHPPHSNAAANTATPPTSSKPAHANSRAASSSSTNATTACASFPACTATAKKPIPTLSSRPLSPSAGQGAPVLQYQFQAPRRRRAVHAQLRPLYDCRRGTGVDGCYGVLWLDRAFKTGWLDARRYGVRRLDGAFKPYRTAI</sequence>
<feature type="region of interest" description="Disordered" evidence="1">
    <location>
        <begin position="15"/>
        <end position="74"/>
    </location>
</feature>
<gene>
    <name evidence="2" type="ORF">SCARR_00465</name>
</gene>
<organism evidence="2 3">
    <name type="scientific">Pontiella sulfatireligans</name>
    <dbReference type="NCBI Taxonomy" id="2750658"/>
    <lineage>
        <taxon>Bacteria</taxon>
        <taxon>Pseudomonadati</taxon>
        <taxon>Kiritimatiellota</taxon>
        <taxon>Kiritimatiellia</taxon>
        <taxon>Kiritimatiellales</taxon>
        <taxon>Pontiellaceae</taxon>
        <taxon>Pontiella</taxon>
    </lineage>
</organism>